<dbReference type="PANTHER" id="PTHR11680:SF35">
    <property type="entry name" value="SERINE HYDROXYMETHYLTRANSFERASE 1"/>
    <property type="match status" value="1"/>
</dbReference>
<reference evidence="4" key="1">
    <citation type="journal article" date="2014" name="Front. Microbiol.">
        <title>High frequency of phylogenetically diverse reductive dehalogenase-homologous genes in deep subseafloor sedimentary metagenomes.</title>
        <authorList>
            <person name="Kawai M."/>
            <person name="Futagami T."/>
            <person name="Toyoda A."/>
            <person name="Takaki Y."/>
            <person name="Nishi S."/>
            <person name="Hori S."/>
            <person name="Arai W."/>
            <person name="Tsubouchi T."/>
            <person name="Morono Y."/>
            <person name="Uchiyama I."/>
            <person name="Ito T."/>
            <person name="Fujiyama A."/>
            <person name="Inagaki F."/>
            <person name="Takami H."/>
        </authorList>
    </citation>
    <scope>NUCLEOTIDE SEQUENCE</scope>
    <source>
        <strain evidence="4">Expedition CK06-06</strain>
    </source>
</reference>
<dbReference type="InterPro" id="IPR015421">
    <property type="entry name" value="PyrdxlP-dep_Trfase_major"/>
</dbReference>
<comment type="caution">
    <text evidence="4">The sequence shown here is derived from an EMBL/GenBank/DDBJ whole genome shotgun (WGS) entry which is preliminary data.</text>
</comment>
<accession>X1M6L3</accession>
<evidence type="ECO:0000256" key="2">
    <source>
        <dbReference type="ARBA" id="ARBA00022898"/>
    </source>
</evidence>
<feature type="domain" description="Serine hydroxymethyltransferase-like" evidence="3">
    <location>
        <begin position="2"/>
        <end position="64"/>
    </location>
</feature>
<dbReference type="GO" id="GO:0019264">
    <property type="term" value="P:glycine biosynthetic process from serine"/>
    <property type="evidence" value="ECO:0007669"/>
    <property type="project" value="TreeGrafter"/>
</dbReference>
<dbReference type="EMBL" id="BARU01046473">
    <property type="protein sequence ID" value="GAI01964.1"/>
    <property type="molecule type" value="Genomic_DNA"/>
</dbReference>
<sequence length="72" mass="8136">NDPEVNEILKQELQRQQNSLTLIPSENYPSKAVLEVEGSVLIDKYAEGYPGRRHYQGCKFKDKMVSPGLSKA</sequence>
<dbReference type="InterPro" id="IPR039429">
    <property type="entry name" value="SHMT-like_dom"/>
</dbReference>
<dbReference type="GO" id="GO:0005829">
    <property type="term" value="C:cytosol"/>
    <property type="evidence" value="ECO:0007669"/>
    <property type="project" value="TreeGrafter"/>
</dbReference>
<name>X1M6L3_9ZZZZ</name>
<dbReference type="InterPro" id="IPR015424">
    <property type="entry name" value="PyrdxlP-dep_Trfase"/>
</dbReference>
<dbReference type="GO" id="GO:0004372">
    <property type="term" value="F:glycine hydroxymethyltransferase activity"/>
    <property type="evidence" value="ECO:0007669"/>
    <property type="project" value="TreeGrafter"/>
</dbReference>
<evidence type="ECO:0000256" key="1">
    <source>
        <dbReference type="ARBA" id="ARBA00001933"/>
    </source>
</evidence>
<dbReference type="Gene3D" id="3.90.1150.10">
    <property type="entry name" value="Aspartate Aminotransferase, domain 1"/>
    <property type="match status" value="1"/>
</dbReference>
<evidence type="ECO:0000313" key="4">
    <source>
        <dbReference type="EMBL" id="GAI01964.1"/>
    </source>
</evidence>
<proteinExistence type="predicted"/>
<dbReference type="InterPro" id="IPR049943">
    <property type="entry name" value="Ser_HO-MeTrfase-like"/>
</dbReference>
<evidence type="ECO:0000259" key="3">
    <source>
        <dbReference type="Pfam" id="PF00464"/>
    </source>
</evidence>
<gene>
    <name evidence="4" type="ORF">S03H2_70091</name>
</gene>
<feature type="non-terminal residue" evidence="4">
    <location>
        <position position="1"/>
    </location>
</feature>
<dbReference type="Gene3D" id="3.40.640.10">
    <property type="entry name" value="Type I PLP-dependent aspartate aminotransferase-like (Major domain)"/>
    <property type="match status" value="1"/>
</dbReference>
<keyword evidence="2" id="KW-0663">Pyridoxal phosphate</keyword>
<dbReference type="GO" id="GO:0046653">
    <property type="term" value="P:tetrahydrofolate metabolic process"/>
    <property type="evidence" value="ECO:0007669"/>
    <property type="project" value="TreeGrafter"/>
</dbReference>
<comment type="cofactor">
    <cofactor evidence="1">
        <name>pyridoxal 5'-phosphate</name>
        <dbReference type="ChEBI" id="CHEBI:597326"/>
    </cofactor>
</comment>
<dbReference type="AlphaFoldDB" id="X1M6L3"/>
<dbReference type="Pfam" id="PF00464">
    <property type="entry name" value="SHMT"/>
    <property type="match status" value="1"/>
</dbReference>
<dbReference type="GO" id="GO:0030170">
    <property type="term" value="F:pyridoxal phosphate binding"/>
    <property type="evidence" value="ECO:0007669"/>
    <property type="project" value="TreeGrafter"/>
</dbReference>
<dbReference type="InterPro" id="IPR015422">
    <property type="entry name" value="PyrdxlP-dep_Trfase_small"/>
</dbReference>
<dbReference type="SUPFAM" id="SSF53383">
    <property type="entry name" value="PLP-dependent transferases"/>
    <property type="match status" value="1"/>
</dbReference>
<organism evidence="4">
    <name type="scientific">marine sediment metagenome</name>
    <dbReference type="NCBI Taxonomy" id="412755"/>
    <lineage>
        <taxon>unclassified sequences</taxon>
        <taxon>metagenomes</taxon>
        <taxon>ecological metagenomes</taxon>
    </lineage>
</organism>
<protein>
    <recommendedName>
        <fullName evidence="3">Serine hydroxymethyltransferase-like domain-containing protein</fullName>
    </recommendedName>
</protein>
<dbReference type="PANTHER" id="PTHR11680">
    <property type="entry name" value="SERINE HYDROXYMETHYLTRANSFERASE"/>
    <property type="match status" value="1"/>
</dbReference>